<evidence type="ECO:0000313" key="1">
    <source>
        <dbReference type="EMBL" id="PJC52324.1"/>
    </source>
</evidence>
<evidence type="ECO:0000313" key="2">
    <source>
        <dbReference type="Proteomes" id="UP000231456"/>
    </source>
</evidence>
<name>A0A2M8F9A1_9BACT</name>
<reference evidence="2" key="1">
    <citation type="submission" date="2017-09" db="EMBL/GenBank/DDBJ databases">
        <title>Depth-based differentiation of microbial function through sediment-hosted aquifers and enrichment of novel symbionts in the deep terrestrial subsurface.</title>
        <authorList>
            <person name="Probst A.J."/>
            <person name="Ladd B."/>
            <person name="Jarett J.K."/>
            <person name="Geller-Mcgrath D.E."/>
            <person name="Sieber C.M.K."/>
            <person name="Emerson J.B."/>
            <person name="Anantharaman K."/>
            <person name="Thomas B.C."/>
            <person name="Malmstrom R."/>
            <person name="Stieglmeier M."/>
            <person name="Klingl A."/>
            <person name="Woyke T."/>
            <person name="Ryan C.M."/>
            <person name="Banfield J.F."/>
        </authorList>
    </citation>
    <scope>NUCLEOTIDE SEQUENCE [LARGE SCALE GENOMIC DNA]</scope>
</reference>
<accession>A0A2M8F9A1</accession>
<gene>
    <name evidence="1" type="ORF">CO030_03495</name>
</gene>
<dbReference type="AlphaFoldDB" id="A0A2M8F9A1"/>
<dbReference type="Proteomes" id="UP000231456">
    <property type="component" value="Unassembled WGS sequence"/>
</dbReference>
<comment type="caution">
    <text evidence="1">The sequence shown here is derived from an EMBL/GenBank/DDBJ whole genome shotgun (WGS) entry which is preliminary data.</text>
</comment>
<proteinExistence type="predicted"/>
<protein>
    <submittedName>
        <fullName evidence="1">Uncharacterized protein</fullName>
    </submittedName>
</protein>
<organism evidence="1 2">
    <name type="scientific">Candidatus Magasanikbacteria bacterium CG_4_9_14_0_2_um_filter_42_11</name>
    <dbReference type="NCBI Taxonomy" id="1974643"/>
    <lineage>
        <taxon>Bacteria</taxon>
        <taxon>Candidatus Magasanikiibacteriota</taxon>
    </lineage>
</organism>
<sequence>MDVTMFTNFSEAAAYVAVTLADTGRVWTAEEFGEIREALRVLVGVPMFQSTVTEAWVMWYTRVLQHYEEYLVMPTERHAEGWKYWHLGHWDGVHPSFPSGLLVSWSDINTYLHHRYLGDAFVEIYPQVQALVLRLVEATKELNYGDWQARLDMLERTLLSGRFHR</sequence>
<dbReference type="EMBL" id="PFRH01000112">
    <property type="protein sequence ID" value="PJC52324.1"/>
    <property type="molecule type" value="Genomic_DNA"/>
</dbReference>